<evidence type="ECO:0000256" key="1">
    <source>
        <dbReference type="SAM" id="MobiDB-lite"/>
    </source>
</evidence>
<dbReference type="SUPFAM" id="SSF53590">
    <property type="entry name" value="Nucleoside hydrolase"/>
    <property type="match status" value="1"/>
</dbReference>
<gene>
    <name evidence="4" type="ORF">MasN3_33640</name>
</gene>
<organism evidence="4 5">
    <name type="scientific">Massilia varians</name>
    <dbReference type="NCBI Taxonomy" id="457921"/>
    <lineage>
        <taxon>Bacteria</taxon>
        <taxon>Pseudomonadati</taxon>
        <taxon>Pseudomonadota</taxon>
        <taxon>Betaproteobacteria</taxon>
        <taxon>Burkholderiales</taxon>
        <taxon>Oxalobacteraceae</taxon>
        <taxon>Telluria group</taxon>
        <taxon>Massilia</taxon>
    </lineage>
</organism>
<keyword evidence="2" id="KW-0732">Signal</keyword>
<dbReference type="PROSITE" id="PS51318">
    <property type="entry name" value="TAT"/>
    <property type="match status" value="1"/>
</dbReference>
<dbReference type="InterPro" id="IPR036452">
    <property type="entry name" value="Ribo_hydro-like"/>
</dbReference>
<dbReference type="InterPro" id="IPR011483">
    <property type="entry name" value="Sde182_NH-like"/>
</dbReference>
<dbReference type="InterPro" id="IPR006311">
    <property type="entry name" value="TAT_signal"/>
</dbReference>
<dbReference type="Gene3D" id="3.90.245.10">
    <property type="entry name" value="Ribonucleoside hydrolase-like"/>
    <property type="match status" value="1"/>
</dbReference>
<evidence type="ECO:0000256" key="2">
    <source>
        <dbReference type="SAM" id="SignalP"/>
    </source>
</evidence>
<name>A0ABN6TFH9_9BURK</name>
<feature type="signal peptide" evidence="2">
    <location>
        <begin position="1"/>
        <end position="22"/>
    </location>
</feature>
<dbReference type="Proteomes" id="UP001163336">
    <property type="component" value="Chromosome"/>
</dbReference>
<evidence type="ECO:0000313" key="5">
    <source>
        <dbReference type="Proteomes" id="UP001163336"/>
    </source>
</evidence>
<accession>A0ABN6TFH9</accession>
<feature type="region of interest" description="Disordered" evidence="1">
    <location>
        <begin position="180"/>
        <end position="271"/>
    </location>
</feature>
<reference evidence="4" key="1">
    <citation type="submission" date="2022-11" db="EMBL/GenBank/DDBJ databases">
        <title>Isolation and characterization of PLA-degrading bacterium Massilia sp. from Antarctic soil.</title>
        <authorList>
            <person name="Sato K."/>
            <person name="Gomez-Fuentes C."/>
            <person name="Ahmad S.A."/>
            <person name="Zulkharnain A."/>
        </authorList>
    </citation>
    <scope>NUCLEOTIDE SEQUENCE</scope>
    <source>
        <strain evidence="4">N-3</strain>
    </source>
</reference>
<evidence type="ECO:0000259" key="3">
    <source>
        <dbReference type="Pfam" id="PF07632"/>
    </source>
</evidence>
<feature type="domain" description="Cellulose-binding Sde182 nucleoside hydrolase-like" evidence="3">
    <location>
        <begin position="34"/>
        <end position="183"/>
    </location>
</feature>
<sequence>MTMDRRRLLAMLAVSLPLGACALRPANAGVSKPRVIVSTDIGGTDFDDFQSLVHLLLYADMIELEGLLASPWGEGRDRKRHLLAIIDAYEQDYPNLKTWSADYPTPATLRGIAKQGGLDPAPPPGWGRPTEGSNWIVERARQPDPRSLWVLLWGGFEDLAQALHDAPDIKPKLRVYMIGGPNKKWSRPSPSWSWSTVPRARRQARRGPACRSTSRNSRASPGRTAPGASCSRPGGQDLALPDRQQPSGAGRADGRLHLAHGGAGTGAPAVH</sequence>
<dbReference type="EMBL" id="AP026966">
    <property type="protein sequence ID" value="BDT59870.1"/>
    <property type="molecule type" value="Genomic_DNA"/>
</dbReference>
<dbReference type="RefSeq" id="WP_281908766.1">
    <property type="nucleotide sequence ID" value="NZ_AP026966.1"/>
</dbReference>
<protein>
    <recommendedName>
        <fullName evidence="3">Cellulose-binding Sde182 nucleoside hydrolase-like domain-containing protein</fullName>
    </recommendedName>
</protein>
<proteinExistence type="predicted"/>
<dbReference type="Pfam" id="PF07632">
    <property type="entry name" value="Sde182_NH-like"/>
    <property type="match status" value="1"/>
</dbReference>
<keyword evidence="5" id="KW-1185">Reference proteome</keyword>
<feature type="chain" id="PRO_5045904842" description="Cellulose-binding Sde182 nucleoside hydrolase-like domain-containing protein" evidence="2">
    <location>
        <begin position="23"/>
        <end position="271"/>
    </location>
</feature>
<evidence type="ECO:0000313" key="4">
    <source>
        <dbReference type="EMBL" id="BDT59870.1"/>
    </source>
</evidence>